<sequence length="58" mass="6434">MTQVDDTTGGNVNELKSFWQEQKAFQLAMTKFNLTVETDKAKGQSRNRVADAVGQSGR</sequence>
<reference evidence="2 3" key="1">
    <citation type="submission" date="2023-12" db="EMBL/GenBank/DDBJ databases">
        <title>Gut-associated functions are favored during microbiome assembly across C. elegans life.</title>
        <authorList>
            <person name="Zimmermann J."/>
        </authorList>
    </citation>
    <scope>NUCLEOTIDE SEQUENCE [LARGE SCALE GENOMIC DNA]</scope>
    <source>
        <strain evidence="2 3">MYb71</strain>
    </source>
</reference>
<feature type="region of interest" description="Disordered" evidence="1">
    <location>
        <begin position="39"/>
        <end position="58"/>
    </location>
</feature>
<evidence type="ECO:0000313" key="2">
    <source>
        <dbReference type="EMBL" id="MEJ5021490.1"/>
    </source>
</evidence>
<accession>A0ABU8PIV1</accession>
<dbReference type="RefSeq" id="WP_181153421.1">
    <property type="nucleotide sequence ID" value="NZ_JBBGZH010000002.1"/>
</dbReference>
<dbReference type="Proteomes" id="UP001375812">
    <property type="component" value="Unassembled WGS sequence"/>
</dbReference>
<comment type="caution">
    <text evidence="2">The sequence shown here is derived from an EMBL/GenBank/DDBJ whole genome shotgun (WGS) entry which is preliminary data.</text>
</comment>
<name>A0ABU8PIV1_9HYPH</name>
<evidence type="ECO:0000256" key="1">
    <source>
        <dbReference type="SAM" id="MobiDB-lite"/>
    </source>
</evidence>
<gene>
    <name evidence="2" type="ORF">WH297_17395</name>
</gene>
<proteinExistence type="predicted"/>
<evidence type="ECO:0000313" key="3">
    <source>
        <dbReference type="Proteomes" id="UP001375812"/>
    </source>
</evidence>
<organism evidence="2 3">
    <name type="scientific">Ochrobactrum vermis</name>
    <dbReference type="NCBI Taxonomy" id="1827297"/>
    <lineage>
        <taxon>Bacteria</taxon>
        <taxon>Pseudomonadati</taxon>
        <taxon>Pseudomonadota</taxon>
        <taxon>Alphaproteobacteria</taxon>
        <taxon>Hyphomicrobiales</taxon>
        <taxon>Brucellaceae</taxon>
        <taxon>Brucella/Ochrobactrum group</taxon>
        <taxon>Ochrobactrum</taxon>
    </lineage>
</organism>
<protein>
    <submittedName>
        <fullName evidence="2">Uncharacterized protein</fullName>
    </submittedName>
</protein>
<keyword evidence="3" id="KW-1185">Reference proteome</keyword>
<dbReference type="EMBL" id="JBBGZH010000002">
    <property type="protein sequence ID" value="MEJ5021490.1"/>
    <property type="molecule type" value="Genomic_DNA"/>
</dbReference>